<dbReference type="InterPro" id="IPR011006">
    <property type="entry name" value="CheY-like_superfamily"/>
</dbReference>
<comment type="caution">
    <text evidence="4">The sequence shown here is derived from an EMBL/GenBank/DDBJ whole genome shotgun (WGS) entry which is preliminary data.</text>
</comment>
<name>A0A4V5NWS3_9SPHI</name>
<dbReference type="InterPro" id="IPR001789">
    <property type="entry name" value="Sig_transdc_resp-reg_receiver"/>
</dbReference>
<organism evidence="4 5">
    <name type="scientific">Pedobacter cryophilus</name>
    <dbReference type="NCBI Taxonomy" id="2571271"/>
    <lineage>
        <taxon>Bacteria</taxon>
        <taxon>Pseudomonadati</taxon>
        <taxon>Bacteroidota</taxon>
        <taxon>Sphingobacteriia</taxon>
        <taxon>Sphingobacteriales</taxon>
        <taxon>Sphingobacteriaceae</taxon>
        <taxon>Pedobacter</taxon>
    </lineage>
</organism>
<protein>
    <submittedName>
        <fullName evidence="4">Response regulator</fullName>
    </submittedName>
</protein>
<sequence length="121" mass="13824">MKTILLLEDNPLVRDNIAEILTINGFEVIETNNGKEGLNALKERLPDLILCDIMMPVINGHEFLIEIKKNELTAKIPFIFISAISEKKEIKYSLGLGANDYVTKPFEQDELIEKINKWLPK</sequence>
<dbReference type="PROSITE" id="PS50110">
    <property type="entry name" value="RESPONSE_REGULATORY"/>
    <property type="match status" value="1"/>
</dbReference>
<reference evidence="4 5" key="1">
    <citation type="submission" date="2019-04" db="EMBL/GenBank/DDBJ databases">
        <title>Pedobacter sp. AR-3-17 sp. nov., isolated from Arctic soil.</title>
        <authorList>
            <person name="Dahal R.H."/>
            <person name="Kim D.-U."/>
        </authorList>
    </citation>
    <scope>NUCLEOTIDE SEQUENCE [LARGE SCALE GENOMIC DNA]</scope>
    <source>
        <strain evidence="4 5">AR-3-17</strain>
    </source>
</reference>
<dbReference type="OrthoDB" id="9789181at2"/>
<evidence type="ECO:0000313" key="5">
    <source>
        <dbReference type="Proteomes" id="UP000308181"/>
    </source>
</evidence>
<gene>
    <name evidence="4" type="ORF">FA046_15455</name>
</gene>
<feature type="modified residue" description="4-aspartylphosphate" evidence="2">
    <location>
        <position position="52"/>
    </location>
</feature>
<dbReference type="PANTHER" id="PTHR43547:SF2">
    <property type="entry name" value="HYBRID SIGNAL TRANSDUCTION HISTIDINE KINASE C"/>
    <property type="match status" value="1"/>
</dbReference>
<accession>A0A4V5NWS3</accession>
<dbReference type="Pfam" id="PF00072">
    <property type="entry name" value="Response_reg"/>
    <property type="match status" value="1"/>
</dbReference>
<dbReference type="SMART" id="SM00448">
    <property type="entry name" value="REC"/>
    <property type="match status" value="1"/>
</dbReference>
<dbReference type="Gene3D" id="3.40.50.2300">
    <property type="match status" value="1"/>
</dbReference>
<dbReference type="EMBL" id="SWBP01000006">
    <property type="protein sequence ID" value="TKB96060.1"/>
    <property type="molecule type" value="Genomic_DNA"/>
</dbReference>
<feature type="domain" description="Response regulatory" evidence="3">
    <location>
        <begin position="3"/>
        <end position="119"/>
    </location>
</feature>
<keyword evidence="5" id="KW-1185">Reference proteome</keyword>
<dbReference type="SUPFAM" id="SSF52172">
    <property type="entry name" value="CheY-like"/>
    <property type="match status" value="1"/>
</dbReference>
<dbReference type="AlphaFoldDB" id="A0A4V5NWS3"/>
<evidence type="ECO:0000256" key="2">
    <source>
        <dbReference type="PROSITE-ProRule" id="PRU00169"/>
    </source>
</evidence>
<evidence type="ECO:0000259" key="3">
    <source>
        <dbReference type="PROSITE" id="PS50110"/>
    </source>
</evidence>
<dbReference type="Proteomes" id="UP000308181">
    <property type="component" value="Unassembled WGS sequence"/>
</dbReference>
<dbReference type="PANTHER" id="PTHR43547">
    <property type="entry name" value="TWO-COMPONENT HISTIDINE KINASE"/>
    <property type="match status" value="1"/>
</dbReference>
<evidence type="ECO:0000256" key="1">
    <source>
        <dbReference type="ARBA" id="ARBA00022553"/>
    </source>
</evidence>
<proteinExistence type="predicted"/>
<dbReference type="GO" id="GO:0000155">
    <property type="term" value="F:phosphorelay sensor kinase activity"/>
    <property type="evidence" value="ECO:0007669"/>
    <property type="project" value="TreeGrafter"/>
</dbReference>
<evidence type="ECO:0000313" key="4">
    <source>
        <dbReference type="EMBL" id="TKB96060.1"/>
    </source>
</evidence>
<keyword evidence="1 2" id="KW-0597">Phosphoprotein</keyword>
<dbReference type="RefSeq" id="WP_136827435.1">
    <property type="nucleotide sequence ID" value="NZ_SWBP01000006.1"/>
</dbReference>